<name>A9PG18_POPTR</name>
<accession>A9PG18</accession>
<organism evidence="1">
    <name type="scientific">Populus trichocarpa</name>
    <name type="common">Western balsam poplar</name>
    <name type="synonym">Populus balsamifera subsp. trichocarpa</name>
    <dbReference type="NCBI Taxonomy" id="3694"/>
    <lineage>
        <taxon>Eukaryota</taxon>
        <taxon>Viridiplantae</taxon>
        <taxon>Streptophyta</taxon>
        <taxon>Embryophyta</taxon>
        <taxon>Tracheophyta</taxon>
        <taxon>Spermatophyta</taxon>
        <taxon>Magnoliopsida</taxon>
        <taxon>eudicotyledons</taxon>
        <taxon>Gunneridae</taxon>
        <taxon>Pentapetalae</taxon>
        <taxon>rosids</taxon>
        <taxon>fabids</taxon>
        <taxon>Malpighiales</taxon>
        <taxon>Salicaceae</taxon>
        <taxon>Saliceae</taxon>
        <taxon>Populus</taxon>
    </lineage>
</organism>
<proteinExistence type="evidence at transcript level"/>
<reference evidence="1" key="1">
    <citation type="journal article" date="2008" name="BMC Genomics">
        <title>Analysis of 4,664 high-quality sequence-finished poplar full-length cDNA clones and their utility for the discovery of genes responding to insect feeding.</title>
        <authorList>
            <person name="Ralph S.G."/>
            <person name="Chun H.J."/>
            <person name="Cooper D."/>
            <person name="Kirkpatrick R."/>
            <person name="Kolosova N."/>
            <person name="Gunter L."/>
            <person name="Tuskan G.A."/>
            <person name="Douglas C.J."/>
            <person name="Holt R.A."/>
            <person name="Jones S.J."/>
            <person name="Marra M.A."/>
            <person name="Bohlmann J."/>
        </authorList>
    </citation>
    <scope>NUCLEOTIDE SEQUENCE</scope>
    <source>
        <tissue evidence="1">Young and mature leaves</tissue>
    </source>
</reference>
<protein>
    <submittedName>
        <fullName evidence="1">Uncharacterized protein</fullName>
    </submittedName>
</protein>
<dbReference type="EMBL" id="EF147300">
    <property type="protein sequence ID" value="ABK95321.1"/>
    <property type="molecule type" value="mRNA"/>
</dbReference>
<dbReference type="AlphaFoldDB" id="A9PG18"/>
<sequence length="38" mass="4605">MTFCRYLLLGQERRSCRLSLLVYNKVLEASLRNCRDKR</sequence>
<evidence type="ECO:0000313" key="1">
    <source>
        <dbReference type="EMBL" id="ABK95321.1"/>
    </source>
</evidence>